<comment type="caution">
    <text evidence="1">The sequence shown here is derived from an EMBL/GenBank/DDBJ whole genome shotgun (WGS) entry which is preliminary data.</text>
</comment>
<evidence type="ECO:0000313" key="1">
    <source>
        <dbReference type="EMBL" id="MSS57079.1"/>
    </source>
</evidence>
<proteinExistence type="predicted"/>
<dbReference type="AlphaFoldDB" id="A0A6N7VIY6"/>
<reference evidence="1 2" key="1">
    <citation type="submission" date="2019-08" db="EMBL/GenBank/DDBJ databases">
        <title>In-depth cultivation of the pig gut microbiome towards novel bacterial diversity and tailored functional studies.</title>
        <authorList>
            <person name="Wylensek D."/>
            <person name="Hitch T.C.A."/>
            <person name="Clavel T."/>
        </authorList>
    </citation>
    <scope>NUCLEOTIDE SEQUENCE [LARGE SCALE GENOMIC DNA]</scope>
    <source>
        <strain evidence="1 2">LKV-472-APC-3</strain>
    </source>
</reference>
<gene>
    <name evidence="1" type="ORF">FYJ55_09445</name>
</gene>
<accession>A0A6N7VIY6</accession>
<organism evidence="1 2">
    <name type="scientific">Holdemanella porci</name>
    <dbReference type="NCBI Taxonomy" id="2652276"/>
    <lineage>
        <taxon>Bacteria</taxon>
        <taxon>Bacillati</taxon>
        <taxon>Bacillota</taxon>
        <taxon>Erysipelotrichia</taxon>
        <taxon>Erysipelotrichales</taxon>
        <taxon>Erysipelotrichaceae</taxon>
        <taxon>Holdemanella</taxon>
    </lineage>
</organism>
<protein>
    <submittedName>
        <fullName evidence="1">Uncharacterized protein</fullName>
    </submittedName>
</protein>
<keyword evidence="2" id="KW-1185">Reference proteome</keyword>
<dbReference type="Proteomes" id="UP000434241">
    <property type="component" value="Unassembled WGS sequence"/>
</dbReference>
<evidence type="ECO:0000313" key="2">
    <source>
        <dbReference type="Proteomes" id="UP000434241"/>
    </source>
</evidence>
<sequence length="82" mass="9633">MTEEEMIRQIAEPILKQLEKIEKELGNHRMPQLPQIKFVKETNMGDGPFMIGDIEVTDELLEKVEAYIQEEIEMMHKPTVLH</sequence>
<dbReference type="RefSeq" id="WP_154556624.1">
    <property type="nucleotide sequence ID" value="NZ_JAQXZU010000062.1"/>
</dbReference>
<dbReference type="EMBL" id="VUMR01000067">
    <property type="protein sequence ID" value="MSS57079.1"/>
    <property type="molecule type" value="Genomic_DNA"/>
</dbReference>
<name>A0A6N7VIY6_9FIRM</name>